<dbReference type="GO" id="GO:0005886">
    <property type="term" value="C:plasma membrane"/>
    <property type="evidence" value="ECO:0007669"/>
    <property type="project" value="UniProtKB-SubCell"/>
</dbReference>
<dbReference type="Gene3D" id="3.30.1340.20">
    <property type="entry name" value="3H domain"/>
    <property type="match status" value="3"/>
</dbReference>
<dbReference type="SUPFAM" id="SSF81324">
    <property type="entry name" value="Voltage-gated potassium channels"/>
    <property type="match status" value="1"/>
</dbReference>
<dbReference type="GO" id="GO:0036094">
    <property type="term" value="F:small molecule binding"/>
    <property type="evidence" value="ECO:0007669"/>
    <property type="project" value="InterPro"/>
</dbReference>
<proteinExistence type="predicted"/>
<evidence type="ECO:0000313" key="4">
    <source>
        <dbReference type="EMBL" id="QUH23249.1"/>
    </source>
</evidence>
<feature type="domain" description="RCK N-terminal" evidence="3">
    <location>
        <begin position="122"/>
        <end position="240"/>
    </location>
</feature>
<dbReference type="Gene3D" id="1.10.287.70">
    <property type="match status" value="1"/>
</dbReference>
<organism evidence="4 5">
    <name type="scientific">Methanobacterium alkalithermotolerans</name>
    <dbReference type="NCBI Taxonomy" id="2731220"/>
    <lineage>
        <taxon>Archaea</taxon>
        <taxon>Methanobacteriati</taxon>
        <taxon>Methanobacteriota</taxon>
        <taxon>Methanomada group</taxon>
        <taxon>Methanobacteria</taxon>
        <taxon>Methanobacteriales</taxon>
        <taxon>Methanobacteriaceae</taxon>
        <taxon>Methanobacterium</taxon>
    </lineage>
</organism>
<reference evidence="4" key="1">
    <citation type="submission" date="2020-07" db="EMBL/GenBank/DDBJ databases">
        <title>Methanobacterium. sp. MethCan genome.</title>
        <authorList>
            <person name="Postec A."/>
            <person name="Quemeneur M."/>
        </authorList>
    </citation>
    <scope>NUCLEOTIDE SEQUENCE</scope>
    <source>
        <strain evidence="4">MethCAN</strain>
    </source>
</reference>
<dbReference type="InterPro" id="IPR013099">
    <property type="entry name" value="K_chnl_dom"/>
</dbReference>
<comment type="subcellular location">
    <subcellularLocation>
        <location evidence="1">Cell membrane</location>
        <topology evidence="1">Multi-pass membrane protein</topology>
    </subcellularLocation>
</comment>
<dbReference type="InterPro" id="IPR035922">
    <property type="entry name" value="3H_dom_sf"/>
</dbReference>
<dbReference type="Pfam" id="PF07885">
    <property type="entry name" value="Ion_trans_2"/>
    <property type="match status" value="1"/>
</dbReference>
<dbReference type="Proteomes" id="UP000681041">
    <property type="component" value="Chromosome"/>
</dbReference>
<gene>
    <name evidence="4" type="ORF">HYG87_05440</name>
</gene>
<dbReference type="OrthoDB" id="43518at2157"/>
<dbReference type="SUPFAM" id="SSF75500">
    <property type="entry name" value="Putative transcriptional regulator TM1602, C-terminal domain"/>
    <property type="match status" value="3"/>
</dbReference>
<name>A0A8T8K5Q8_9EURY</name>
<dbReference type="GO" id="GO:0006813">
    <property type="term" value="P:potassium ion transport"/>
    <property type="evidence" value="ECO:0007669"/>
    <property type="project" value="InterPro"/>
</dbReference>
<dbReference type="GeneID" id="64820187"/>
<dbReference type="InterPro" id="IPR004173">
    <property type="entry name" value="3H_domain"/>
</dbReference>
<dbReference type="InterPro" id="IPR003148">
    <property type="entry name" value="RCK_N"/>
</dbReference>
<dbReference type="RefSeq" id="WP_211532205.1">
    <property type="nucleotide sequence ID" value="NZ_CP058560.1"/>
</dbReference>
<dbReference type="Pfam" id="PF02829">
    <property type="entry name" value="3H"/>
    <property type="match status" value="3"/>
</dbReference>
<dbReference type="PANTHER" id="PTHR43833:SF9">
    <property type="entry name" value="POTASSIUM CHANNEL PROTEIN YUGO-RELATED"/>
    <property type="match status" value="1"/>
</dbReference>
<evidence type="ECO:0000313" key="5">
    <source>
        <dbReference type="Proteomes" id="UP000681041"/>
    </source>
</evidence>
<dbReference type="Gene3D" id="3.40.50.720">
    <property type="entry name" value="NAD(P)-binding Rossmann-like Domain"/>
    <property type="match status" value="1"/>
</dbReference>
<dbReference type="PROSITE" id="PS51201">
    <property type="entry name" value="RCK_N"/>
    <property type="match status" value="1"/>
</dbReference>
<feature type="transmembrane region" description="Helical" evidence="2">
    <location>
        <begin position="52"/>
        <end position="74"/>
    </location>
</feature>
<dbReference type="EMBL" id="CP058560">
    <property type="protein sequence ID" value="QUH23249.1"/>
    <property type="molecule type" value="Genomic_DNA"/>
</dbReference>
<keyword evidence="2" id="KW-0812">Transmembrane</keyword>
<feature type="transmembrane region" description="Helical" evidence="2">
    <location>
        <begin position="80"/>
        <end position="105"/>
    </location>
</feature>
<keyword evidence="2" id="KW-0472">Membrane</keyword>
<protein>
    <submittedName>
        <fullName evidence="4">NAD-binding protein</fullName>
    </submittedName>
</protein>
<dbReference type="InterPro" id="IPR036291">
    <property type="entry name" value="NAD(P)-bd_dom_sf"/>
</dbReference>
<feature type="transmembrane region" description="Helical" evidence="2">
    <location>
        <begin position="22"/>
        <end position="45"/>
    </location>
</feature>
<sequence>MAPSPIPKLPPSKNLTEAPLSIFYYAMLALIGLIFYGWIGSILIMKLDPINALYFTIITVATVGYGDITPVGAFQKFFSLTLAIGGVGLIAYVFSLSVSVVTMTFQEIASGSKIRKMLSSTENHFVLCGYGRVGAAVFEELKERNQKVIIVEKSRQLVEKELWEDPDILAIPGDATDENVMRYAGIERAKGVIITTGDDVNNLFITLASREIQSEIWIVTRASKKENIKRLYKSGADRVISPEISGGEDIYFAAIEPTMMKITVKHDVGSIEKEAKIILKYGCTLEDIEYHLPEFKAPLSRKIGVSQIEQLNRFMDSLKQDVNRKNSLEKIYESVSGIHSHWISGPDKKSLEKVVNELDKEGLLLGVNLEDQEIKKIAKKYGRLVEVVIKPEMLIVENHGVDDIAQEAEIIFKAGGKLEDIEYYLPGFGEPLQRKIDSSDMGDVSHFLDNLKKNASRKDALDRIYTLSGVGIHSHRVSGPDTKTLSRIEKDLEKSGFLLGVNLSKAEIKEIIQRSGRVVEMLVKHQVGEIDDKRIIIEMGGRILDSKHYLPGVRQVVTRNLNIKTKKDLENCEKELEKEDAKRSLTALYEISRHIHSHTIAAPEEKKIKQIEDKLYKKGVLLGVNLTEDEKWSIVEKENVKKFCIEK</sequence>
<dbReference type="AlphaFoldDB" id="A0A8T8K5Q8"/>
<evidence type="ECO:0000256" key="2">
    <source>
        <dbReference type="SAM" id="Phobius"/>
    </source>
</evidence>
<dbReference type="SUPFAM" id="SSF51735">
    <property type="entry name" value="NAD(P)-binding Rossmann-fold domains"/>
    <property type="match status" value="1"/>
</dbReference>
<dbReference type="PANTHER" id="PTHR43833">
    <property type="entry name" value="POTASSIUM CHANNEL PROTEIN 2-RELATED-RELATED"/>
    <property type="match status" value="1"/>
</dbReference>
<keyword evidence="2" id="KW-1133">Transmembrane helix</keyword>
<dbReference type="InterPro" id="IPR050721">
    <property type="entry name" value="Trk_Ktr_HKT_K-transport"/>
</dbReference>
<evidence type="ECO:0000259" key="3">
    <source>
        <dbReference type="PROSITE" id="PS51201"/>
    </source>
</evidence>
<evidence type="ECO:0000256" key="1">
    <source>
        <dbReference type="ARBA" id="ARBA00004651"/>
    </source>
</evidence>
<keyword evidence="5" id="KW-1185">Reference proteome</keyword>
<dbReference type="Pfam" id="PF02254">
    <property type="entry name" value="TrkA_N"/>
    <property type="match status" value="1"/>
</dbReference>
<dbReference type="KEGG" id="meme:HYG87_05440"/>
<accession>A0A8T8K5Q8</accession>